<evidence type="ECO:0000313" key="4">
    <source>
        <dbReference type="Proteomes" id="UP000006533"/>
    </source>
</evidence>
<proteinExistence type="predicted"/>
<dbReference type="Proteomes" id="UP000006533">
    <property type="component" value="Segment"/>
</dbReference>
<feature type="region of interest" description="Disordered" evidence="1">
    <location>
        <begin position="99"/>
        <end position="118"/>
    </location>
</feature>
<evidence type="ECO:0000313" key="3">
    <source>
        <dbReference type="EMBL" id="ADP00155.1"/>
    </source>
</evidence>
<keyword evidence="4" id="KW-1185">Reference proteome</keyword>
<organism evidence="3 4">
    <name type="scientific">Cyanophage NATL2A-133</name>
    <dbReference type="NCBI Taxonomy" id="445692"/>
    <lineage>
        <taxon>Viruses</taxon>
        <taxon>Duplodnaviria</taxon>
        <taxon>Heunggongvirae</taxon>
        <taxon>Uroviricota</taxon>
        <taxon>Caudoviricetes</taxon>
        <taxon>Autographivirales</taxon>
        <taxon>Sechaudvirinae</taxon>
        <taxon>Tangaroavirus</taxon>
        <taxon>Tangaroavirus NATL2A133</taxon>
    </lineage>
</organism>
<dbReference type="RefSeq" id="YP_005087527.1">
    <property type="nucleotide sequence ID" value="NC_016659.1"/>
</dbReference>
<evidence type="ECO:0000259" key="2">
    <source>
        <dbReference type="Pfam" id="PF16778"/>
    </source>
</evidence>
<dbReference type="OrthoDB" id="29232at10239"/>
<dbReference type="EMBL" id="GU071104">
    <property type="protein sequence ID" value="ADP00155.1"/>
    <property type="molecule type" value="Genomic_DNA"/>
</dbReference>
<dbReference type="Pfam" id="PF16778">
    <property type="entry name" value="Phage_tail_APC"/>
    <property type="match status" value="1"/>
</dbReference>
<dbReference type="InterPro" id="IPR031893">
    <property type="entry name" value="Phage_tail_APC"/>
</dbReference>
<sequence>MKKALIFNNEVIQVEDAGKEFEVSPEMKWMDADDSVTTDYTLVKGVLTAPDTSIKEKDWEKFRSSRDNYLLKSDWTQTADSPLSDSKKAEWKAYRTKLRDLPAGTTDPRKPTWPTKPS</sequence>
<accession>E3SP38</accession>
<evidence type="ECO:0000256" key="1">
    <source>
        <dbReference type="SAM" id="MobiDB-lite"/>
    </source>
</evidence>
<dbReference type="Gene3D" id="6.10.140.1310">
    <property type="match status" value="1"/>
</dbReference>
<dbReference type="KEGG" id="vg:11538134"/>
<feature type="domain" description="Phage tail assembly chaperone-like" evidence="2">
    <location>
        <begin position="60"/>
        <end position="117"/>
    </location>
</feature>
<dbReference type="GeneID" id="11538134"/>
<gene>
    <name evidence="3" type="ORF">CYPG_00015</name>
</gene>
<protein>
    <submittedName>
        <fullName evidence="3">Predicted protein</fullName>
    </submittedName>
</protein>
<name>E3SP38_9CAUD</name>
<reference evidence="3 4" key="1">
    <citation type="submission" date="2009-10" db="EMBL/GenBank/DDBJ databases">
        <title>The Genome Sequence of Cyanophage NATL2A-133.</title>
        <authorList>
            <consortium name="The Broad Institute Genome Sequencing Platform"/>
            <person name="Henn M.R."/>
            <person name="Sullivan M.S."/>
            <person name="Osburne M.S."/>
            <person name="Levin J."/>
            <person name="Malboeuf C."/>
            <person name="Casali M."/>
            <person name="Russ C."/>
            <person name="Lennon N."/>
            <person name="Erlich R."/>
            <person name="Young S.K."/>
            <person name="Koehrsen M."/>
            <person name="Yandava C."/>
            <person name="Zeng Q."/>
            <person name="Alvarado L."/>
            <person name="Anderson S."/>
            <person name="Berlin A."/>
            <person name="Borenstein D."/>
            <person name="Chen Z."/>
            <person name="Engels R."/>
            <person name="Freedman E."/>
            <person name="Gellesch M."/>
            <person name="Goldberg J."/>
            <person name="Green L."/>
            <person name="Griggs A."/>
            <person name="Gujja S."/>
            <person name="Heiman D."/>
            <person name="Hepburn T."/>
            <person name="Howarth C."/>
            <person name="Jen D."/>
            <person name="Larson L."/>
            <person name="Lewis B."/>
            <person name="Mehta T."/>
            <person name="Park D."/>
            <person name="Pearson M."/>
            <person name="Roberts A."/>
            <person name="Ryan E."/>
            <person name="Saif S."/>
            <person name="Shea T."/>
            <person name="Shenoy N."/>
            <person name="Sisk P."/>
            <person name="Stolte C."/>
            <person name="Sykes S."/>
            <person name="Walk T."/>
            <person name="White J."/>
            <person name="Yu Q."/>
            <person name="Coleman M.L."/>
            <person name="Huang K.H."/>
            <person name="Weigele P.R."/>
            <person name="DeFrancesco A.S."/>
            <person name="Kern S.E."/>
            <person name="Thompson L.R."/>
            <person name="Fu R."/>
            <person name="Hombeck B."/>
            <person name="Chisholm S.W."/>
            <person name="Haas B."/>
            <person name="Nusbaum C."/>
            <person name="Galagan J."/>
            <person name="Birren B."/>
        </authorList>
    </citation>
    <scope>NUCLEOTIDE SEQUENCE [LARGE SCALE GENOMIC DNA]</scope>
    <source>
        <strain evidence="3">NATL2A-133</strain>
    </source>
</reference>